<dbReference type="FunFam" id="2.130.10.10:FF:000584">
    <property type="entry name" value="Dynein intermediate chain 2"/>
    <property type="match status" value="1"/>
</dbReference>
<evidence type="ECO:0000256" key="11">
    <source>
        <dbReference type="ARBA" id="ARBA00023273"/>
    </source>
</evidence>
<dbReference type="InterPro" id="IPR001680">
    <property type="entry name" value="WD40_rpt"/>
</dbReference>
<evidence type="ECO:0008006" key="16">
    <source>
        <dbReference type="Google" id="ProtNLM"/>
    </source>
</evidence>
<dbReference type="GO" id="GO:0045503">
    <property type="term" value="F:dynein light chain binding"/>
    <property type="evidence" value="ECO:0007669"/>
    <property type="project" value="TreeGrafter"/>
</dbReference>
<dbReference type="GO" id="GO:0003341">
    <property type="term" value="P:cilium movement"/>
    <property type="evidence" value="ECO:0007669"/>
    <property type="project" value="TreeGrafter"/>
</dbReference>
<evidence type="ECO:0000256" key="3">
    <source>
        <dbReference type="ARBA" id="ARBA00022490"/>
    </source>
</evidence>
<name>A0AAN9VFL1_9ORTH</name>
<keyword evidence="11" id="KW-0966">Cell projection</keyword>
<dbReference type="GO" id="GO:0045504">
    <property type="term" value="F:dynein heavy chain binding"/>
    <property type="evidence" value="ECO:0007669"/>
    <property type="project" value="TreeGrafter"/>
</dbReference>
<proteinExistence type="inferred from homology"/>
<accession>A0AAN9VFL1</accession>
<dbReference type="PANTHER" id="PTHR12442">
    <property type="entry name" value="DYNEIN INTERMEDIATE CHAIN"/>
    <property type="match status" value="1"/>
</dbReference>
<dbReference type="GO" id="GO:0036158">
    <property type="term" value="P:outer dynein arm assembly"/>
    <property type="evidence" value="ECO:0007669"/>
    <property type="project" value="TreeGrafter"/>
</dbReference>
<dbReference type="SUPFAM" id="SSF50978">
    <property type="entry name" value="WD40 repeat-like"/>
    <property type="match status" value="1"/>
</dbReference>
<dbReference type="GO" id="GO:0005874">
    <property type="term" value="C:microtubule"/>
    <property type="evidence" value="ECO:0007669"/>
    <property type="project" value="UniProtKB-KW"/>
</dbReference>
<dbReference type="AlphaFoldDB" id="A0AAN9VFL1"/>
<keyword evidence="3" id="KW-0963">Cytoplasm</keyword>
<feature type="repeat" description="WD" evidence="12">
    <location>
        <begin position="258"/>
        <end position="294"/>
    </location>
</feature>
<keyword evidence="7" id="KW-0243">Dynein</keyword>
<organism evidence="14 15">
    <name type="scientific">Gryllus longicercus</name>
    <dbReference type="NCBI Taxonomy" id="2509291"/>
    <lineage>
        <taxon>Eukaryota</taxon>
        <taxon>Metazoa</taxon>
        <taxon>Ecdysozoa</taxon>
        <taxon>Arthropoda</taxon>
        <taxon>Hexapoda</taxon>
        <taxon>Insecta</taxon>
        <taxon>Pterygota</taxon>
        <taxon>Neoptera</taxon>
        <taxon>Polyneoptera</taxon>
        <taxon>Orthoptera</taxon>
        <taxon>Ensifera</taxon>
        <taxon>Gryllidea</taxon>
        <taxon>Grylloidea</taxon>
        <taxon>Gryllidae</taxon>
        <taxon>Gryllinae</taxon>
        <taxon>Gryllus</taxon>
    </lineage>
</organism>
<evidence type="ECO:0000256" key="5">
    <source>
        <dbReference type="ARBA" id="ARBA00022701"/>
    </source>
</evidence>
<sequence length="584" mass="66888">MESTFVYTRKRSDFGRQCLFSDEGPKLVENIVPDKTINAEYILKDPVDRSIQMGVMLSEHEANTTRAEYTDRGMNHNEGGWPRDINPLDIEQTTRYRKKVEKDENYIHTMLQLQLAMEHCILQNNAVNIYEEYYSDIEATMPVEHFTAQTVSVYRDICSIKRPITHISWSPDGGQRICVTHCNLEFQRSPPDLSTTSYIWEVENSNKPQMSLRTSVPQVCTEYNPKDQNTLVSGLFSGQVACWDVRRGELPVDVSLSEESHRDPVRNVLWINSKSGTEFFSSSFDGQVKWWDTRKLAAPTDEIVLDMEKVDEQVISRAVGASCLEYEPTIPTRFMVGTENGLVVGCNRKGKLPSEKITARFQAHLGPVYALQRNPGYSKNFLTVGDWTARVWSEDCKESSIIWTSFHRALLTDGAWSPTRHSVFYTTRMDGMLDVWDIIQEQREPSLSIKVCDFQLRCLRVHDQGLLIAVGNHIGTTYLVELSENLTTSQKSEKQQLSNLFERESRREKILEARIREIRLKQKSAKPEDRASKADLSDFEKQPAETATKEFYQVIQKELKAISRADKAEEDEGEGEEGEGASEY</sequence>
<evidence type="ECO:0000256" key="4">
    <source>
        <dbReference type="ARBA" id="ARBA00022574"/>
    </source>
</evidence>
<feature type="region of interest" description="Disordered" evidence="13">
    <location>
        <begin position="563"/>
        <end position="584"/>
    </location>
</feature>
<evidence type="ECO:0000256" key="2">
    <source>
        <dbReference type="ARBA" id="ARBA00011059"/>
    </source>
</evidence>
<evidence type="ECO:0000313" key="14">
    <source>
        <dbReference type="EMBL" id="KAK7794219.1"/>
    </source>
</evidence>
<dbReference type="InterPro" id="IPR050687">
    <property type="entry name" value="Dynein_IC"/>
</dbReference>
<reference evidence="14 15" key="1">
    <citation type="submission" date="2024-03" db="EMBL/GenBank/DDBJ databases">
        <title>The genome assembly and annotation of the cricket Gryllus longicercus Weissman &amp; Gray.</title>
        <authorList>
            <person name="Szrajer S."/>
            <person name="Gray D."/>
            <person name="Ylla G."/>
        </authorList>
    </citation>
    <scope>NUCLEOTIDE SEQUENCE [LARGE SCALE GENOMIC DNA]</scope>
    <source>
        <strain evidence="14">DAG 2021-001</strain>
        <tissue evidence="14">Whole body minus gut</tissue>
    </source>
</reference>
<feature type="compositionally biased region" description="Acidic residues" evidence="13">
    <location>
        <begin position="568"/>
        <end position="584"/>
    </location>
</feature>
<dbReference type="Pfam" id="PF00400">
    <property type="entry name" value="WD40"/>
    <property type="match status" value="1"/>
</dbReference>
<dbReference type="Gene3D" id="2.130.10.10">
    <property type="entry name" value="YVTN repeat-like/Quinoprotein amine dehydrogenase"/>
    <property type="match status" value="2"/>
</dbReference>
<feature type="region of interest" description="Disordered" evidence="13">
    <location>
        <begin position="522"/>
        <end position="543"/>
    </location>
</feature>
<protein>
    <recommendedName>
        <fullName evidence="16">Dynein intermediate chain 3, ciliary</fullName>
    </recommendedName>
</protein>
<dbReference type="PANTHER" id="PTHR12442:SF7">
    <property type="entry name" value="DYNEIN AXONEMAL INTERMEDIATE CHAIN 2"/>
    <property type="match status" value="1"/>
</dbReference>
<evidence type="ECO:0000256" key="6">
    <source>
        <dbReference type="ARBA" id="ARBA00022737"/>
    </source>
</evidence>
<evidence type="ECO:0000256" key="8">
    <source>
        <dbReference type="ARBA" id="ARBA00023069"/>
    </source>
</evidence>
<keyword evidence="6" id="KW-0677">Repeat</keyword>
<keyword evidence="15" id="KW-1185">Reference proteome</keyword>
<evidence type="ECO:0000256" key="12">
    <source>
        <dbReference type="PROSITE-ProRule" id="PRU00221"/>
    </source>
</evidence>
<comment type="caution">
    <text evidence="14">The sequence shown here is derived from an EMBL/GenBank/DDBJ whole genome shotgun (WGS) entry which is preliminary data.</text>
</comment>
<keyword evidence="10" id="KW-0206">Cytoskeleton</keyword>
<keyword evidence="9" id="KW-0505">Motor protein</keyword>
<evidence type="ECO:0000256" key="7">
    <source>
        <dbReference type="ARBA" id="ARBA00023017"/>
    </source>
</evidence>
<keyword evidence="5" id="KW-0493">Microtubule</keyword>
<comment type="similarity">
    <text evidence="2">Belongs to the dynein intermediate chain family.</text>
</comment>
<keyword evidence="4 12" id="KW-0853">WD repeat</keyword>
<evidence type="ECO:0000256" key="9">
    <source>
        <dbReference type="ARBA" id="ARBA00023175"/>
    </source>
</evidence>
<evidence type="ECO:0000256" key="1">
    <source>
        <dbReference type="ARBA" id="ARBA00004430"/>
    </source>
</evidence>
<dbReference type="InterPro" id="IPR036322">
    <property type="entry name" value="WD40_repeat_dom_sf"/>
</dbReference>
<dbReference type="GO" id="GO:0036157">
    <property type="term" value="C:outer dynein arm"/>
    <property type="evidence" value="ECO:0007669"/>
    <property type="project" value="TreeGrafter"/>
</dbReference>
<comment type="subcellular location">
    <subcellularLocation>
        <location evidence="1">Cytoplasm</location>
        <location evidence="1">Cytoskeleton</location>
        <location evidence="1">Cilium axoneme</location>
    </subcellularLocation>
</comment>
<dbReference type="EMBL" id="JAZDUA010000342">
    <property type="protein sequence ID" value="KAK7794219.1"/>
    <property type="molecule type" value="Genomic_DNA"/>
</dbReference>
<keyword evidence="8" id="KW-0969">Cilium</keyword>
<gene>
    <name evidence="14" type="ORF">R5R35_012541</name>
</gene>
<evidence type="ECO:0000256" key="10">
    <source>
        <dbReference type="ARBA" id="ARBA00023212"/>
    </source>
</evidence>
<evidence type="ECO:0000256" key="13">
    <source>
        <dbReference type="SAM" id="MobiDB-lite"/>
    </source>
</evidence>
<dbReference type="SMART" id="SM00320">
    <property type="entry name" value="WD40"/>
    <property type="match status" value="4"/>
</dbReference>
<dbReference type="InterPro" id="IPR015943">
    <property type="entry name" value="WD40/YVTN_repeat-like_dom_sf"/>
</dbReference>
<evidence type="ECO:0000313" key="15">
    <source>
        <dbReference type="Proteomes" id="UP001378592"/>
    </source>
</evidence>
<dbReference type="PROSITE" id="PS50082">
    <property type="entry name" value="WD_REPEATS_2"/>
    <property type="match status" value="1"/>
</dbReference>
<dbReference type="Proteomes" id="UP001378592">
    <property type="component" value="Unassembled WGS sequence"/>
</dbReference>